<dbReference type="InterPro" id="IPR001126">
    <property type="entry name" value="UmuC"/>
</dbReference>
<feature type="region of interest" description="Disordered" evidence="3">
    <location>
        <begin position="368"/>
        <end position="390"/>
    </location>
</feature>
<evidence type="ECO:0000313" key="7">
    <source>
        <dbReference type="Proteomes" id="UP001161409"/>
    </source>
</evidence>
<proteinExistence type="inferred from homology"/>
<name>A0ABQ5U6M6_9PROT</name>
<evidence type="ECO:0000256" key="2">
    <source>
        <dbReference type="ARBA" id="ARBA00022763"/>
    </source>
</evidence>
<feature type="domain" description="UmuC" evidence="4">
    <location>
        <begin position="6"/>
        <end position="130"/>
    </location>
</feature>
<dbReference type="CDD" id="cd03468">
    <property type="entry name" value="PolY_like"/>
    <property type="match status" value="1"/>
</dbReference>
<dbReference type="PANTHER" id="PTHR35369:SF2">
    <property type="entry name" value="BLR3025 PROTEIN"/>
    <property type="match status" value="1"/>
</dbReference>
<comment type="similarity">
    <text evidence="1">Belongs to the DNA polymerase type-Y family.</text>
</comment>
<evidence type="ECO:0000259" key="5">
    <source>
        <dbReference type="Pfam" id="PF20114"/>
    </source>
</evidence>
<dbReference type="InterPro" id="IPR045443">
    <property type="entry name" value="DUF6504"/>
</dbReference>
<dbReference type="InterPro" id="IPR043502">
    <property type="entry name" value="DNA/RNA_pol_sf"/>
</dbReference>
<dbReference type="Pfam" id="PF00817">
    <property type="entry name" value="IMS"/>
    <property type="match status" value="1"/>
</dbReference>
<gene>
    <name evidence="6" type="ORF">GCM10007924_30100</name>
</gene>
<dbReference type="Gene3D" id="3.40.1170.60">
    <property type="match status" value="1"/>
</dbReference>
<evidence type="ECO:0000256" key="3">
    <source>
        <dbReference type="SAM" id="MobiDB-lite"/>
    </source>
</evidence>
<dbReference type="SUPFAM" id="SSF56672">
    <property type="entry name" value="DNA/RNA polymerases"/>
    <property type="match status" value="1"/>
</dbReference>
<dbReference type="PANTHER" id="PTHR35369">
    <property type="entry name" value="BLR3025 PROTEIN-RELATED"/>
    <property type="match status" value="1"/>
</dbReference>
<keyword evidence="7" id="KW-1185">Reference proteome</keyword>
<dbReference type="Proteomes" id="UP001161409">
    <property type="component" value="Unassembled WGS sequence"/>
</dbReference>
<reference evidence="6" key="2">
    <citation type="submission" date="2023-01" db="EMBL/GenBank/DDBJ databases">
        <title>Draft genome sequence of Sneathiella chinensis strain NBRC 103408.</title>
        <authorList>
            <person name="Sun Q."/>
            <person name="Mori K."/>
        </authorList>
    </citation>
    <scope>NUCLEOTIDE SEQUENCE</scope>
    <source>
        <strain evidence="6">NBRC 103408</strain>
    </source>
</reference>
<comment type="caution">
    <text evidence="6">The sequence shown here is derived from an EMBL/GenBank/DDBJ whole genome shotgun (WGS) entry which is preliminary data.</text>
</comment>
<sequence length="487" mass="55345">MSAYSPFALVQSGARGIEITAINQAAEIAGLAKGMSITEARALAGTLRTERATPDLDKSRLWQFALWCLRYSPLVTARTPDDIFIDITGCAHLFGGEAMMMATIHTRLQGFGLTSRLGLADTMGAAWAASHYGADSKTLIRYGNHRSFIAPLPIAALRLKAETQSRLQQLGLRYVKQLLDMPTAPLTTRFGPVVAARLHQTTGADAEIFDPLFPPPEYRLSHPFLEPVLFLDGISHALDSLTDRLSHVLAGQQKAARRLCLNLFRIDGHLEQIAVNTSRPCHEASHMLLLFRERLSQLGEEINPGFGYDLMTLDAFEVEIRQDHQSSWHAKDNQGEETLNRLLDRFGNRFGFDQIRYWERVDSHIPERSIRQSSANTKQEPTEPRPNAPVRPLLLLPQPAPIDVLAEVPDGPPIRFQWRRRHYSIIAAEGPERIAPEWWRKAPQNSFQTRDYYRVEDKDGYRFWIYRDGLYERSNDHPRWFIHGFFA</sequence>
<dbReference type="InterPro" id="IPR050356">
    <property type="entry name" value="SulA_CellDiv_inhibitor"/>
</dbReference>
<dbReference type="InterPro" id="IPR043128">
    <property type="entry name" value="Rev_trsase/Diguanyl_cyclase"/>
</dbReference>
<dbReference type="Gene3D" id="3.30.70.270">
    <property type="match status" value="1"/>
</dbReference>
<dbReference type="Pfam" id="PF20114">
    <property type="entry name" value="DUF6504"/>
    <property type="match status" value="1"/>
</dbReference>
<organism evidence="6 7">
    <name type="scientific">Sneathiella chinensis</name>
    <dbReference type="NCBI Taxonomy" id="349750"/>
    <lineage>
        <taxon>Bacteria</taxon>
        <taxon>Pseudomonadati</taxon>
        <taxon>Pseudomonadota</taxon>
        <taxon>Alphaproteobacteria</taxon>
        <taxon>Sneathiellales</taxon>
        <taxon>Sneathiellaceae</taxon>
        <taxon>Sneathiella</taxon>
    </lineage>
</organism>
<protein>
    <recommendedName>
        <fullName evidence="8">UmuC domain-containing protein</fullName>
    </recommendedName>
</protein>
<evidence type="ECO:0000256" key="1">
    <source>
        <dbReference type="ARBA" id="ARBA00010945"/>
    </source>
</evidence>
<accession>A0ABQ5U6M6</accession>
<reference evidence="6" key="1">
    <citation type="journal article" date="2014" name="Int. J. Syst. Evol. Microbiol.">
        <title>Complete genome of a new Firmicutes species belonging to the dominant human colonic microbiota ('Ruminococcus bicirculans') reveals two chromosomes and a selective capacity to utilize plant glucans.</title>
        <authorList>
            <consortium name="NISC Comparative Sequencing Program"/>
            <person name="Wegmann U."/>
            <person name="Louis P."/>
            <person name="Goesmann A."/>
            <person name="Henrissat B."/>
            <person name="Duncan S.H."/>
            <person name="Flint H.J."/>
        </authorList>
    </citation>
    <scope>NUCLEOTIDE SEQUENCE</scope>
    <source>
        <strain evidence="6">NBRC 103408</strain>
    </source>
</reference>
<evidence type="ECO:0000259" key="4">
    <source>
        <dbReference type="Pfam" id="PF00817"/>
    </source>
</evidence>
<evidence type="ECO:0008006" key="8">
    <source>
        <dbReference type="Google" id="ProtNLM"/>
    </source>
</evidence>
<keyword evidence="2" id="KW-0227">DNA damage</keyword>
<dbReference type="EMBL" id="BSNF01000009">
    <property type="protein sequence ID" value="GLQ07789.1"/>
    <property type="molecule type" value="Genomic_DNA"/>
</dbReference>
<dbReference type="RefSeq" id="WP_169560932.1">
    <property type="nucleotide sequence ID" value="NZ_BSNF01000009.1"/>
</dbReference>
<evidence type="ECO:0000313" key="6">
    <source>
        <dbReference type="EMBL" id="GLQ07789.1"/>
    </source>
</evidence>
<feature type="domain" description="DUF6504" evidence="5">
    <location>
        <begin position="405"/>
        <end position="482"/>
    </location>
</feature>